<accession>A0A3P7H312</accession>
<feature type="region of interest" description="Disordered" evidence="1">
    <location>
        <begin position="155"/>
        <end position="175"/>
    </location>
</feature>
<evidence type="ECO:0000256" key="1">
    <source>
        <dbReference type="SAM" id="MobiDB-lite"/>
    </source>
</evidence>
<sequence>MDDMIPLKMDVLAASRIVALRPCIEAFVVRSCLRPEAAHAMSEQDRKLVEILKEISSPEGWSPEKPSVPPADQRILPPIEDCPELSSEQPAYREAQGVVIEEACGAQEALLIEGSRLAGTGIHLEETEAVQGTEEGEEHQRQAGVHSHLKLLHKPTMGGESNIATGEFPPNPQGI</sequence>
<reference evidence="2" key="1">
    <citation type="submission" date="2018-11" db="EMBL/GenBank/DDBJ databases">
        <authorList>
            <consortium name="Pathogen Informatics"/>
        </authorList>
    </citation>
    <scope>NUCLEOTIDE SEQUENCE [LARGE SCALE GENOMIC DNA]</scope>
</reference>
<protein>
    <submittedName>
        <fullName evidence="2">Uncharacterized protein</fullName>
    </submittedName>
</protein>
<evidence type="ECO:0000313" key="2">
    <source>
        <dbReference type="EMBL" id="VDM28602.1"/>
    </source>
</evidence>
<proteinExistence type="predicted"/>
<gene>
    <name evidence="2" type="ORF">TCNE_LOCUS2885</name>
</gene>
<organism evidence="2">
    <name type="scientific">Toxocara canis</name>
    <name type="common">Canine roundworm</name>
    <dbReference type="NCBI Taxonomy" id="6265"/>
    <lineage>
        <taxon>Eukaryota</taxon>
        <taxon>Metazoa</taxon>
        <taxon>Ecdysozoa</taxon>
        <taxon>Nematoda</taxon>
        <taxon>Chromadorea</taxon>
        <taxon>Rhabditida</taxon>
        <taxon>Spirurina</taxon>
        <taxon>Ascaridomorpha</taxon>
        <taxon>Ascaridoidea</taxon>
        <taxon>Toxocaridae</taxon>
        <taxon>Toxocara</taxon>
    </lineage>
</organism>
<dbReference type="AlphaFoldDB" id="A0A3P7H312"/>
<dbReference type="EMBL" id="UYWY01003217">
    <property type="protein sequence ID" value="VDM28602.1"/>
    <property type="molecule type" value="Genomic_DNA"/>
</dbReference>
<feature type="region of interest" description="Disordered" evidence="1">
    <location>
        <begin position="58"/>
        <end position="88"/>
    </location>
</feature>
<name>A0A3P7H312_TOXCA</name>